<protein>
    <submittedName>
        <fullName evidence="2">Uncharacterized protein</fullName>
    </submittedName>
</protein>
<dbReference type="Proteomes" id="UP000567179">
    <property type="component" value="Unassembled WGS sequence"/>
</dbReference>
<keyword evidence="3" id="KW-1185">Reference proteome</keyword>
<feature type="transmembrane region" description="Helical" evidence="1">
    <location>
        <begin position="43"/>
        <end position="61"/>
    </location>
</feature>
<dbReference type="EMBL" id="JAACJJ010000014">
    <property type="protein sequence ID" value="KAF5327873.1"/>
    <property type="molecule type" value="Genomic_DNA"/>
</dbReference>
<dbReference type="OrthoDB" id="3226582at2759"/>
<feature type="transmembrane region" description="Helical" evidence="1">
    <location>
        <begin position="190"/>
        <end position="210"/>
    </location>
</feature>
<feature type="transmembrane region" description="Helical" evidence="1">
    <location>
        <begin position="222"/>
        <end position="248"/>
    </location>
</feature>
<feature type="transmembrane region" description="Helical" evidence="1">
    <location>
        <begin position="81"/>
        <end position="102"/>
    </location>
</feature>
<keyword evidence="1" id="KW-0812">Transmembrane</keyword>
<gene>
    <name evidence="2" type="ORF">D9619_003925</name>
</gene>
<name>A0A8H5BR84_9AGAR</name>
<dbReference type="AlphaFoldDB" id="A0A8H5BR84"/>
<evidence type="ECO:0000313" key="3">
    <source>
        <dbReference type="Proteomes" id="UP000567179"/>
    </source>
</evidence>
<comment type="caution">
    <text evidence="2">The sequence shown here is derived from an EMBL/GenBank/DDBJ whole genome shotgun (WGS) entry which is preliminary data.</text>
</comment>
<feature type="transmembrane region" description="Helical" evidence="1">
    <location>
        <begin position="15"/>
        <end position="36"/>
    </location>
</feature>
<feature type="transmembrane region" description="Helical" evidence="1">
    <location>
        <begin position="151"/>
        <end position="170"/>
    </location>
</feature>
<keyword evidence="1" id="KW-0472">Membrane</keyword>
<keyword evidence="1" id="KW-1133">Transmembrane helix</keyword>
<reference evidence="2 3" key="1">
    <citation type="journal article" date="2020" name="ISME J.">
        <title>Uncovering the hidden diversity of litter-decomposition mechanisms in mushroom-forming fungi.</title>
        <authorList>
            <person name="Floudas D."/>
            <person name="Bentzer J."/>
            <person name="Ahren D."/>
            <person name="Johansson T."/>
            <person name="Persson P."/>
            <person name="Tunlid A."/>
        </authorList>
    </citation>
    <scope>NUCLEOTIDE SEQUENCE [LARGE SCALE GENOMIC DNA]</scope>
    <source>
        <strain evidence="2 3">CBS 101986</strain>
    </source>
</reference>
<organism evidence="2 3">
    <name type="scientific">Psilocybe cf. subviscida</name>
    <dbReference type="NCBI Taxonomy" id="2480587"/>
    <lineage>
        <taxon>Eukaryota</taxon>
        <taxon>Fungi</taxon>
        <taxon>Dikarya</taxon>
        <taxon>Basidiomycota</taxon>
        <taxon>Agaricomycotina</taxon>
        <taxon>Agaricomycetes</taxon>
        <taxon>Agaricomycetidae</taxon>
        <taxon>Agaricales</taxon>
        <taxon>Agaricineae</taxon>
        <taxon>Strophariaceae</taxon>
        <taxon>Psilocybe</taxon>
    </lineage>
</organism>
<feature type="transmembrane region" description="Helical" evidence="1">
    <location>
        <begin position="114"/>
        <end position="131"/>
    </location>
</feature>
<evidence type="ECO:0000256" key="1">
    <source>
        <dbReference type="SAM" id="Phobius"/>
    </source>
</evidence>
<accession>A0A8H5BR84</accession>
<sequence>MTTRDVLDASLGATLAQALVTGIYASIFVETIAPVLRNGHQKTLGAALILLFCSIITSLGAKCKLVRDRLVFDRKDLDTATLAIANASYLVAVVIADFLLVYRCCIVWMRSVKLSFIFSLVLLAECVYFVLDIMPQGYLPPALAETSQPVFNFISLGVTVLATTLIVYRICDVSRRSIDGGSAYRYTTEVVVESGALNSVMLLLTSILLIMCTGKPLVGPTIQAYCYCLGISIPITGIAPTLIAYRIATRRARDEKRWSQPISALRFESTSSVRTLDDAAPSEA</sequence>
<proteinExistence type="predicted"/>
<evidence type="ECO:0000313" key="2">
    <source>
        <dbReference type="EMBL" id="KAF5327873.1"/>
    </source>
</evidence>